<dbReference type="InterPro" id="IPR036514">
    <property type="entry name" value="SGNH_hydro_sf"/>
</dbReference>
<dbReference type="Proteomes" id="UP001163823">
    <property type="component" value="Chromosome 9"/>
</dbReference>
<dbReference type="KEGG" id="qsa:O6P43_022342"/>
<dbReference type="EMBL" id="JARAOO010000009">
    <property type="protein sequence ID" value="KAJ7955812.1"/>
    <property type="molecule type" value="Genomic_DNA"/>
</dbReference>
<evidence type="ECO:0000256" key="1">
    <source>
        <dbReference type="ARBA" id="ARBA00004613"/>
    </source>
</evidence>
<evidence type="ECO:0000256" key="4">
    <source>
        <dbReference type="ARBA" id="ARBA00022729"/>
    </source>
</evidence>
<dbReference type="InterPro" id="IPR051238">
    <property type="entry name" value="GDSL_esterase/lipase"/>
</dbReference>
<comment type="caution">
    <text evidence="8">The sequence shown here is derived from an EMBL/GenBank/DDBJ whole genome shotgun (WGS) entry which is preliminary data.</text>
</comment>
<keyword evidence="4" id="KW-0732">Signal</keyword>
<evidence type="ECO:0000256" key="7">
    <source>
        <dbReference type="ARBA" id="ARBA00023098"/>
    </source>
</evidence>
<proteinExistence type="inferred from homology"/>
<evidence type="ECO:0000256" key="2">
    <source>
        <dbReference type="ARBA" id="ARBA00008668"/>
    </source>
</evidence>
<evidence type="ECO:0000256" key="5">
    <source>
        <dbReference type="ARBA" id="ARBA00022801"/>
    </source>
</evidence>
<comment type="subcellular location">
    <subcellularLocation>
        <location evidence="1">Secreted</location>
    </subcellularLocation>
</comment>
<comment type="similarity">
    <text evidence="2">Belongs to the 'GDSL' lipolytic enzyme family.</text>
</comment>
<keyword evidence="3" id="KW-0964">Secreted</keyword>
<dbReference type="PANTHER" id="PTHR45650:SF3">
    <property type="entry name" value="OS01G0748500 PROTEIN"/>
    <property type="match status" value="1"/>
</dbReference>
<evidence type="ECO:0000256" key="6">
    <source>
        <dbReference type="ARBA" id="ARBA00022963"/>
    </source>
</evidence>
<protein>
    <submittedName>
        <fullName evidence="8">GDSL esterase/lipase</fullName>
    </submittedName>
</protein>
<evidence type="ECO:0000313" key="8">
    <source>
        <dbReference type="EMBL" id="KAJ7955812.1"/>
    </source>
</evidence>
<dbReference type="GO" id="GO:0005576">
    <property type="term" value="C:extracellular region"/>
    <property type="evidence" value="ECO:0007669"/>
    <property type="project" value="UniProtKB-SubCell"/>
</dbReference>
<dbReference type="PANTHER" id="PTHR45650">
    <property type="entry name" value="GDSL-LIKE LIPASE/ACYLHYDROLASE-RELATED"/>
    <property type="match status" value="1"/>
</dbReference>
<dbReference type="GO" id="GO:0016042">
    <property type="term" value="P:lipid catabolic process"/>
    <property type="evidence" value="ECO:0007669"/>
    <property type="project" value="UniProtKB-KW"/>
</dbReference>
<gene>
    <name evidence="8" type="ORF">O6P43_022342</name>
</gene>
<name>A0AAD7PI01_QUISA</name>
<evidence type="ECO:0000313" key="9">
    <source>
        <dbReference type="Proteomes" id="UP001163823"/>
    </source>
</evidence>
<organism evidence="8 9">
    <name type="scientific">Quillaja saponaria</name>
    <name type="common">Soap bark tree</name>
    <dbReference type="NCBI Taxonomy" id="32244"/>
    <lineage>
        <taxon>Eukaryota</taxon>
        <taxon>Viridiplantae</taxon>
        <taxon>Streptophyta</taxon>
        <taxon>Embryophyta</taxon>
        <taxon>Tracheophyta</taxon>
        <taxon>Spermatophyta</taxon>
        <taxon>Magnoliopsida</taxon>
        <taxon>eudicotyledons</taxon>
        <taxon>Gunneridae</taxon>
        <taxon>Pentapetalae</taxon>
        <taxon>rosids</taxon>
        <taxon>fabids</taxon>
        <taxon>Fabales</taxon>
        <taxon>Quillajaceae</taxon>
        <taxon>Quillaja</taxon>
    </lineage>
</organism>
<keyword evidence="9" id="KW-1185">Reference proteome</keyword>
<reference evidence="8" key="1">
    <citation type="journal article" date="2023" name="Science">
        <title>Elucidation of the pathway for biosynthesis of saponin adjuvants from the soapbark tree.</title>
        <authorList>
            <person name="Reed J."/>
            <person name="Orme A."/>
            <person name="El-Demerdash A."/>
            <person name="Owen C."/>
            <person name="Martin L.B.B."/>
            <person name="Misra R.C."/>
            <person name="Kikuchi S."/>
            <person name="Rejzek M."/>
            <person name="Martin A.C."/>
            <person name="Harkess A."/>
            <person name="Leebens-Mack J."/>
            <person name="Louveau T."/>
            <person name="Stephenson M.J."/>
            <person name="Osbourn A."/>
        </authorList>
    </citation>
    <scope>NUCLEOTIDE SEQUENCE</scope>
    <source>
        <strain evidence="8">S10</strain>
    </source>
</reference>
<sequence>MVNHKCIVCSLSVTPYLIMGIIMPFQQLQKLIIHPMELTSQRVLQEGFPNGRNLVDFIAELLGFENYIQRFATATGSTGLQGVNYASGAAGIRRESGYTTVQS</sequence>
<accession>A0AAD7PI01</accession>
<keyword evidence="6" id="KW-0442">Lipid degradation</keyword>
<keyword evidence="5" id="KW-0378">Hydrolase</keyword>
<dbReference type="AlphaFoldDB" id="A0AAD7PI01"/>
<evidence type="ECO:0000256" key="3">
    <source>
        <dbReference type="ARBA" id="ARBA00022525"/>
    </source>
</evidence>
<dbReference type="GO" id="GO:0016787">
    <property type="term" value="F:hydrolase activity"/>
    <property type="evidence" value="ECO:0007669"/>
    <property type="project" value="UniProtKB-KW"/>
</dbReference>
<dbReference type="Gene3D" id="3.40.50.1110">
    <property type="entry name" value="SGNH hydrolase"/>
    <property type="match status" value="1"/>
</dbReference>
<keyword evidence="7" id="KW-0443">Lipid metabolism</keyword>